<dbReference type="NCBIfam" id="TIGR04042">
    <property type="entry name" value="MSMEG_0570_fam"/>
    <property type="match status" value="1"/>
</dbReference>
<gene>
    <name evidence="1" type="ORF">Cch02nite_72280</name>
</gene>
<protein>
    <submittedName>
        <fullName evidence="1">Uncharacterized protein</fullName>
    </submittedName>
</protein>
<dbReference type="AlphaFoldDB" id="A0A8J3KD50"/>
<accession>A0A8J3KD50</accession>
<reference evidence="1 2" key="1">
    <citation type="submission" date="2021-01" db="EMBL/GenBank/DDBJ databases">
        <title>Whole genome shotgun sequence of Catellatospora chokoriensis NBRC 107358.</title>
        <authorList>
            <person name="Komaki H."/>
            <person name="Tamura T."/>
        </authorList>
    </citation>
    <scope>NUCLEOTIDE SEQUENCE [LARGE SCALE GENOMIC DNA]</scope>
    <source>
        <strain evidence="1 2">NBRC 107358</strain>
    </source>
</reference>
<comment type="caution">
    <text evidence="1">The sequence shown here is derived from an EMBL/GenBank/DDBJ whole genome shotgun (WGS) entry which is preliminary data.</text>
</comment>
<organism evidence="1 2">
    <name type="scientific">Catellatospora chokoriensis</name>
    <dbReference type="NCBI Taxonomy" id="310353"/>
    <lineage>
        <taxon>Bacteria</taxon>
        <taxon>Bacillati</taxon>
        <taxon>Actinomycetota</taxon>
        <taxon>Actinomycetes</taxon>
        <taxon>Micromonosporales</taxon>
        <taxon>Micromonosporaceae</taxon>
        <taxon>Catellatospora</taxon>
    </lineage>
</organism>
<keyword evidence="2" id="KW-1185">Reference proteome</keyword>
<dbReference type="Proteomes" id="UP000619293">
    <property type="component" value="Unassembled WGS sequence"/>
</dbReference>
<proteinExistence type="predicted"/>
<dbReference type="EMBL" id="BONG01000072">
    <property type="protein sequence ID" value="GIF93784.1"/>
    <property type="molecule type" value="Genomic_DNA"/>
</dbReference>
<evidence type="ECO:0000313" key="2">
    <source>
        <dbReference type="Proteomes" id="UP000619293"/>
    </source>
</evidence>
<dbReference type="InterPro" id="IPR023846">
    <property type="entry name" value="CHP04042_MSMEG0570"/>
</dbReference>
<evidence type="ECO:0000313" key="1">
    <source>
        <dbReference type="EMBL" id="GIF93784.1"/>
    </source>
</evidence>
<name>A0A8J3KD50_9ACTN</name>
<sequence>MPEMYFLVRWPDGAIQRCYSPSTVIEDFLAPGAVYPLADFVERSRQALGIAGDRVRAKYGFACGSAADQLAQIEATAAGFGSVPEAAVTVEAITRANGQAR</sequence>